<dbReference type="InterPro" id="IPR029063">
    <property type="entry name" value="SAM-dependent_MTases_sf"/>
</dbReference>
<dbReference type="Proteomes" id="UP000503447">
    <property type="component" value="Chromosome"/>
</dbReference>
<name>A0A6M5Z1W7_9BACT</name>
<dbReference type="Gene3D" id="3.40.50.150">
    <property type="entry name" value="Vaccinia Virus protein VP39"/>
    <property type="match status" value="1"/>
</dbReference>
<dbReference type="SUPFAM" id="SSF53335">
    <property type="entry name" value="S-adenosyl-L-methionine-dependent methyltransferases"/>
    <property type="match status" value="1"/>
</dbReference>
<dbReference type="GO" id="GO:0008610">
    <property type="term" value="P:lipid biosynthetic process"/>
    <property type="evidence" value="ECO:0007669"/>
    <property type="project" value="InterPro"/>
</dbReference>
<dbReference type="RefSeq" id="WP_171474162.1">
    <property type="nucleotide sequence ID" value="NZ_CP053452.2"/>
</dbReference>
<dbReference type="GO" id="GO:0032259">
    <property type="term" value="P:methylation"/>
    <property type="evidence" value="ECO:0007669"/>
    <property type="project" value="UniProtKB-KW"/>
</dbReference>
<dbReference type="GO" id="GO:0008168">
    <property type="term" value="F:methyltransferase activity"/>
    <property type="evidence" value="ECO:0007669"/>
    <property type="project" value="UniProtKB-KW"/>
</dbReference>
<proteinExistence type="predicted"/>
<dbReference type="InterPro" id="IPR007072">
    <property type="entry name" value="RNMT_CmcI"/>
</dbReference>
<dbReference type="KEGG" id="ftj:FTUN_6742"/>
<keyword evidence="2" id="KW-0808">Transferase</keyword>
<evidence type="ECO:0000256" key="1">
    <source>
        <dbReference type="ARBA" id="ARBA00022603"/>
    </source>
</evidence>
<gene>
    <name evidence="3" type="ORF">FTUN_6742</name>
</gene>
<dbReference type="PANTHER" id="PTHR40048">
    <property type="entry name" value="RHAMNOSYL O-METHYLTRANSFERASE"/>
    <property type="match status" value="1"/>
</dbReference>
<sequence>MRLTIDTDARTVTAETAEGPNRYPLDSPEAFRLITEHWLTVGWTQKYIYGFTWLGRPIIQLPEDMIRIQEVIHRIKPDVILETGVAHGGSLVYYASLCKATDRGRVIGVDIEIRPHNRTAIEAHPLAGYITLVEGSSTDAGTVATVTGLIRPGEQVLVLLDSNHSKAHVRAELEAYAPLVGVGSYIVATDGIMGALAGRPGARPGWEWDNPSEAAREFAAAHPQFALEEPGFLFNEGKISEHVTHWPSAYLRRVA</sequence>
<evidence type="ECO:0000313" key="4">
    <source>
        <dbReference type="Proteomes" id="UP000503447"/>
    </source>
</evidence>
<dbReference type="EMBL" id="CP053452">
    <property type="protein sequence ID" value="QJW99142.1"/>
    <property type="molecule type" value="Genomic_DNA"/>
</dbReference>
<dbReference type="AlphaFoldDB" id="A0A6M5Z1W7"/>
<reference evidence="4" key="1">
    <citation type="submission" date="2020-05" db="EMBL/GenBank/DDBJ databases">
        <title>Frigoriglobus tundricola gen. nov., sp. nov., a psychrotolerant cellulolytic planctomycete of the family Gemmataceae with two divergent copies of 16S rRNA gene.</title>
        <authorList>
            <person name="Kulichevskaya I.S."/>
            <person name="Ivanova A.A."/>
            <person name="Naumoff D.G."/>
            <person name="Beletsky A.V."/>
            <person name="Rijpstra W.I.C."/>
            <person name="Sinninghe Damste J.S."/>
            <person name="Mardanov A.V."/>
            <person name="Ravin N.V."/>
            <person name="Dedysh S.N."/>
        </authorList>
    </citation>
    <scope>NUCLEOTIDE SEQUENCE [LARGE SCALE GENOMIC DNA]</scope>
    <source>
        <strain evidence="4">PL17</strain>
    </source>
</reference>
<keyword evidence="4" id="KW-1185">Reference proteome</keyword>
<dbReference type="GO" id="GO:0071770">
    <property type="term" value="P:DIM/DIP cell wall layer assembly"/>
    <property type="evidence" value="ECO:0007669"/>
    <property type="project" value="TreeGrafter"/>
</dbReference>
<evidence type="ECO:0000256" key="2">
    <source>
        <dbReference type="ARBA" id="ARBA00022679"/>
    </source>
</evidence>
<evidence type="ECO:0000313" key="3">
    <source>
        <dbReference type="EMBL" id="QJW99142.1"/>
    </source>
</evidence>
<dbReference type="GO" id="GO:0005886">
    <property type="term" value="C:plasma membrane"/>
    <property type="evidence" value="ECO:0007669"/>
    <property type="project" value="TreeGrafter"/>
</dbReference>
<dbReference type="PANTHER" id="PTHR40048:SF1">
    <property type="entry name" value="RHAMNOSYL O-METHYLTRANSFERASE"/>
    <property type="match status" value="1"/>
</dbReference>
<protein>
    <submittedName>
        <fullName evidence="3">Cephalosporin hydroxylase</fullName>
    </submittedName>
</protein>
<accession>A0A6M5Z1W7</accession>
<organism evidence="3 4">
    <name type="scientific">Frigoriglobus tundricola</name>
    <dbReference type="NCBI Taxonomy" id="2774151"/>
    <lineage>
        <taxon>Bacteria</taxon>
        <taxon>Pseudomonadati</taxon>
        <taxon>Planctomycetota</taxon>
        <taxon>Planctomycetia</taxon>
        <taxon>Gemmatales</taxon>
        <taxon>Gemmataceae</taxon>
        <taxon>Frigoriglobus</taxon>
    </lineage>
</organism>
<dbReference type="Pfam" id="PF04989">
    <property type="entry name" value="RMNT_CmcI"/>
    <property type="match status" value="1"/>
</dbReference>
<keyword evidence="1" id="KW-0489">Methyltransferase</keyword>